<dbReference type="Proteomes" id="UP000215914">
    <property type="component" value="Unassembled WGS sequence"/>
</dbReference>
<dbReference type="InterPro" id="IPR006566">
    <property type="entry name" value="FBD"/>
</dbReference>
<gene>
    <name evidence="3" type="ORF">HanXRQr2_Chr11g0514781</name>
</gene>
<dbReference type="PANTHER" id="PTHR31900:SF31">
    <property type="entry name" value="F-BOX_LRR-REPEAT PROTEIN 13-LIKE"/>
    <property type="match status" value="1"/>
</dbReference>
<evidence type="ECO:0000256" key="1">
    <source>
        <dbReference type="SAM" id="MobiDB-lite"/>
    </source>
</evidence>
<dbReference type="SUPFAM" id="SSF52058">
    <property type="entry name" value="L domain-like"/>
    <property type="match status" value="1"/>
</dbReference>
<dbReference type="Gene3D" id="3.80.10.10">
    <property type="entry name" value="Ribonuclease Inhibitor"/>
    <property type="match status" value="1"/>
</dbReference>
<dbReference type="InterPro" id="IPR036047">
    <property type="entry name" value="F-box-like_dom_sf"/>
</dbReference>
<dbReference type="AlphaFoldDB" id="A0A9K3N211"/>
<dbReference type="Gramene" id="mRNA:HanXRQr2_Chr11g0514781">
    <property type="protein sequence ID" value="mRNA:HanXRQr2_Chr11g0514781"/>
    <property type="gene ID" value="HanXRQr2_Chr11g0514781"/>
</dbReference>
<keyword evidence="4" id="KW-1185">Reference proteome</keyword>
<dbReference type="InterPro" id="IPR050232">
    <property type="entry name" value="FBL13/AtMIF1-like"/>
</dbReference>
<dbReference type="EMBL" id="MNCJ02000326">
    <property type="protein sequence ID" value="KAF5784025.1"/>
    <property type="molecule type" value="Genomic_DNA"/>
</dbReference>
<evidence type="ECO:0000313" key="4">
    <source>
        <dbReference type="Proteomes" id="UP000215914"/>
    </source>
</evidence>
<dbReference type="InterPro" id="IPR001810">
    <property type="entry name" value="F-box_dom"/>
</dbReference>
<reference evidence="3" key="2">
    <citation type="submission" date="2020-06" db="EMBL/GenBank/DDBJ databases">
        <title>Helianthus annuus Genome sequencing and assembly Release 2.</title>
        <authorList>
            <person name="Gouzy J."/>
            <person name="Langlade N."/>
            <person name="Munos S."/>
        </authorList>
    </citation>
    <scope>NUCLEOTIDE SEQUENCE</scope>
    <source>
        <tissue evidence="3">Leaves</tissue>
    </source>
</reference>
<feature type="domain" description="FBD" evidence="2">
    <location>
        <begin position="389"/>
        <end position="467"/>
    </location>
</feature>
<organism evidence="3 4">
    <name type="scientific">Helianthus annuus</name>
    <name type="common">Common sunflower</name>
    <dbReference type="NCBI Taxonomy" id="4232"/>
    <lineage>
        <taxon>Eukaryota</taxon>
        <taxon>Viridiplantae</taxon>
        <taxon>Streptophyta</taxon>
        <taxon>Embryophyta</taxon>
        <taxon>Tracheophyta</taxon>
        <taxon>Spermatophyta</taxon>
        <taxon>Magnoliopsida</taxon>
        <taxon>eudicotyledons</taxon>
        <taxon>Gunneridae</taxon>
        <taxon>Pentapetalae</taxon>
        <taxon>asterids</taxon>
        <taxon>campanulids</taxon>
        <taxon>Asterales</taxon>
        <taxon>Asteraceae</taxon>
        <taxon>Asteroideae</taxon>
        <taxon>Heliantheae alliance</taxon>
        <taxon>Heliantheae</taxon>
        <taxon>Helianthus</taxon>
    </lineage>
</organism>
<dbReference type="Pfam" id="PF08387">
    <property type="entry name" value="FBD"/>
    <property type="match status" value="1"/>
</dbReference>
<dbReference type="PANTHER" id="PTHR31900">
    <property type="entry name" value="F-BOX/RNI SUPERFAMILY PROTEIN-RELATED"/>
    <property type="match status" value="1"/>
</dbReference>
<dbReference type="InterPro" id="IPR053781">
    <property type="entry name" value="F-box_AtFBL13-like"/>
</dbReference>
<evidence type="ECO:0000313" key="3">
    <source>
        <dbReference type="EMBL" id="KAF5784025.1"/>
    </source>
</evidence>
<feature type="region of interest" description="Disordered" evidence="1">
    <location>
        <begin position="1"/>
        <end position="27"/>
    </location>
</feature>
<dbReference type="Pfam" id="PF00646">
    <property type="entry name" value="F-box"/>
    <property type="match status" value="1"/>
</dbReference>
<comment type="caution">
    <text evidence="3">The sequence shown here is derived from an EMBL/GenBank/DDBJ whole genome shotgun (WGS) entry which is preliminary data.</text>
</comment>
<protein>
    <submittedName>
        <fullName evidence="3">F-box domain, FBD domain, leucine-rich repeat domain superfamily</fullName>
    </submittedName>
</protein>
<proteinExistence type="predicted"/>
<name>A0A9K3N211_HELAN</name>
<accession>A0A9K3N211</accession>
<sequence length="473" mass="54023">MDNEPGMGQRITTEYAPGITNTQSKPDPLPFLISTTSLSLGNEMKTTNVREEEMDSLPEEIRSHILSLMPTKFAVQTSILSKSWRYTWTLVTNLDFDFVDGDGDDYALDLVDYTFVNRVFNSHKASKLNIFRLHFGLNQNPNVSHWVDKAVKLNVCVLDMCVPRDHLPLSIFTCTTLTMLRLHHVENIWECPSRVTLPCLKTLDIIVYRNPFLNAFKLIPGCPVLETLSLQVDYVCNLQQQQPPYIFSIPTLKRFKLTINDDMPVFHKVVLRLPILEHLCVGGSLSSLYVMEDLPPLFEADISSLSSSSPRLWLQLLKGITGAKSLTTQDVDFLVRLPIFPNMKRLEVKLFIDLGKIPQFLERFPDLKYICLGLKSTLSYWMEPKVVPGCIRTNLTTLKYTLCKETMRYDMKLLRYILGNAEVLKTVTVTCGHLFSPELFSLEEEKWVHSELLKFPRASMDCAIKVVALGLLH</sequence>
<evidence type="ECO:0000259" key="2">
    <source>
        <dbReference type="SMART" id="SM00579"/>
    </source>
</evidence>
<dbReference type="SMART" id="SM00579">
    <property type="entry name" value="FBD"/>
    <property type="match status" value="1"/>
</dbReference>
<reference evidence="3" key="1">
    <citation type="journal article" date="2017" name="Nature">
        <title>The sunflower genome provides insights into oil metabolism, flowering and Asterid evolution.</title>
        <authorList>
            <person name="Badouin H."/>
            <person name="Gouzy J."/>
            <person name="Grassa C.J."/>
            <person name="Murat F."/>
            <person name="Staton S.E."/>
            <person name="Cottret L."/>
            <person name="Lelandais-Briere C."/>
            <person name="Owens G.L."/>
            <person name="Carrere S."/>
            <person name="Mayjonade B."/>
            <person name="Legrand L."/>
            <person name="Gill N."/>
            <person name="Kane N.C."/>
            <person name="Bowers J.E."/>
            <person name="Hubner S."/>
            <person name="Bellec A."/>
            <person name="Berard A."/>
            <person name="Berges H."/>
            <person name="Blanchet N."/>
            <person name="Boniface M.C."/>
            <person name="Brunel D."/>
            <person name="Catrice O."/>
            <person name="Chaidir N."/>
            <person name="Claudel C."/>
            <person name="Donnadieu C."/>
            <person name="Faraut T."/>
            <person name="Fievet G."/>
            <person name="Helmstetter N."/>
            <person name="King M."/>
            <person name="Knapp S.J."/>
            <person name="Lai Z."/>
            <person name="Le Paslier M.C."/>
            <person name="Lippi Y."/>
            <person name="Lorenzon L."/>
            <person name="Mandel J.R."/>
            <person name="Marage G."/>
            <person name="Marchand G."/>
            <person name="Marquand E."/>
            <person name="Bret-Mestries E."/>
            <person name="Morien E."/>
            <person name="Nambeesan S."/>
            <person name="Nguyen T."/>
            <person name="Pegot-Espagnet P."/>
            <person name="Pouilly N."/>
            <person name="Raftis F."/>
            <person name="Sallet E."/>
            <person name="Schiex T."/>
            <person name="Thomas J."/>
            <person name="Vandecasteele C."/>
            <person name="Vares D."/>
            <person name="Vear F."/>
            <person name="Vautrin S."/>
            <person name="Crespi M."/>
            <person name="Mangin B."/>
            <person name="Burke J.M."/>
            <person name="Salse J."/>
            <person name="Munos S."/>
            <person name="Vincourt P."/>
            <person name="Rieseberg L.H."/>
            <person name="Langlade N.B."/>
        </authorList>
    </citation>
    <scope>NUCLEOTIDE SEQUENCE</scope>
    <source>
        <tissue evidence="3">Leaves</tissue>
    </source>
</reference>
<dbReference type="SUPFAM" id="SSF81383">
    <property type="entry name" value="F-box domain"/>
    <property type="match status" value="1"/>
</dbReference>
<dbReference type="CDD" id="cd22160">
    <property type="entry name" value="F-box_AtFBL13-like"/>
    <property type="match status" value="1"/>
</dbReference>
<dbReference type="InterPro" id="IPR032675">
    <property type="entry name" value="LRR_dom_sf"/>
</dbReference>